<gene>
    <name evidence="1" type="ORF">NQ176_g8970</name>
</gene>
<proteinExistence type="predicted"/>
<dbReference type="Proteomes" id="UP001143910">
    <property type="component" value="Unassembled WGS sequence"/>
</dbReference>
<evidence type="ECO:0000313" key="1">
    <source>
        <dbReference type="EMBL" id="KAJ2968858.1"/>
    </source>
</evidence>
<reference evidence="1" key="1">
    <citation type="submission" date="2022-08" db="EMBL/GenBank/DDBJ databases">
        <title>Genome Sequence of Lecanicillium fungicola.</title>
        <authorList>
            <person name="Buettner E."/>
        </authorList>
    </citation>
    <scope>NUCLEOTIDE SEQUENCE</scope>
    <source>
        <strain evidence="1">Babe33</strain>
    </source>
</reference>
<sequence length="151" mass="16670">MPDTESPGKGHSTTPTSPSYGAVELSESEYHDLADVYLDGVLTQFEALQDSRDDIDIEFSVRSSIQNIARDKGTYVINKQPPNKQIWLSSPLSGPKRYDWCVIGEGQNDKEGTGQGGRWIYTRDGSSLNDLILEELDVDLTTTENQKAGSN</sequence>
<protein>
    <submittedName>
        <fullName evidence="1">Uncharacterized protein</fullName>
    </submittedName>
</protein>
<name>A0ACC1MQP5_9HYPO</name>
<comment type="caution">
    <text evidence="1">The sequence shown here is derived from an EMBL/GenBank/DDBJ whole genome shotgun (WGS) entry which is preliminary data.</text>
</comment>
<evidence type="ECO:0000313" key="2">
    <source>
        <dbReference type="Proteomes" id="UP001143910"/>
    </source>
</evidence>
<organism evidence="1 2">
    <name type="scientific">Zarea fungicola</name>
    <dbReference type="NCBI Taxonomy" id="93591"/>
    <lineage>
        <taxon>Eukaryota</taxon>
        <taxon>Fungi</taxon>
        <taxon>Dikarya</taxon>
        <taxon>Ascomycota</taxon>
        <taxon>Pezizomycotina</taxon>
        <taxon>Sordariomycetes</taxon>
        <taxon>Hypocreomycetidae</taxon>
        <taxon>Hypocreales</taxon>
        <taxon>Cordycipitaceae</taxon>
        <taxon>Zarea</taxon>
    </lineage>
</organism>
<accession>A0ACC1MQP5</accession>
<dbReference type="EMBL" id="JANJQO010001885">
    <property type="protein sequence ID" value="KAJ2968858.1"/>
    <property type="molecule type" value="Genomic_DNA"/>
</dbReference>
<keyword evidence="2" id="KW-1185">Reference proteome</keyword>